<dbReference type="InterPro" id="IPR036271">
    <property type="entry name" value="Tet_transcr_reg_TetR-rel_C_sf"/>
</dbReference>
<dbReference type="SUPFAM" id="SSF46689">
    <property type="entry name" value="Homeodomain-like"/>
    <property type="match status" value="1"/>
</dbReference>
<accession>A0A4Q7J6D4</accession>
<dbReference type="PANTHER" id="PTHR30055:SF223">
    <property type="entry name" value="HTH-TYPE TRANSCRIPTIONAL REGULATOR UIDR"/>
    <property type="match status" value="1"/>
</dbReference>
<evidence type="ECO:0000313" key="4">
    <source>
        <dbReference type="EMBL" id="RZQ62448.1"/>
    </source>
</evidence>
<evidence type="ECO:0000313" key="5">
    <source>
        <dbReference type="Proteomes" id="UP000292003"/>
    </source>
</evidence>
<feature type="DNA-binding region" description="H-T-H motif" evidence="2">
    <location>
        <begin position="32"/>
        <end position="51"/>
    </location>
</feature>
<dbReference type="InterPro" id="IPR009057">
    <property type="entry name" value="Homeodomain-like_sf"/>
</dbReference>
<organism evidence="4 5">
    <name type="scientific">Amycolatopsis suaedae</name>
    <dbReference type="NCBI Taxonomy" id="2510978"/>
    <lineage>
        <taxon>Bacteria</taxon>
        <taxon>Bacillati</taxon>
        <taxon>Actinomycetota</taxon>
        <taxon>Actinomycetes</taxon>
        <taxon>Pseudonocardiales</taxon>
        <taxon>Pseudonocardiaceae</taxon>
        <taxon>Amycolatopsis</taxon>
    </lineage>
</organism>
<dbReference type="PROSITE" id="PS50977">
    <property type="entry name" value="HTH_TETR_2"/>
    <property type="match status" value="1"/>
</dbReference>
<dbReference type="InterPro" id="IPR039536">
    <property type="entry name" value="TetR_C_Proteobacteria"/>
</dbReference>
<feature type="domain" description="HTH tetR-type" evidence="3">
    <location>
        <begin position="7"/>
        <end position="69"/>
    </location>
</feature>
<comment type="caution">
    <text evidence="4">The sequence shown here is derived from an EMBL/GenBank/DDBJ whole genome shotgun (WGS) entry which is preliminary data.</text>
</comment>
<dbReference type="GO" id="GO:0003700">
    <property type="term" value="F:DNA-binding transcription factor activity"/>
    <property type="evidence" value="ECO:0007669"/>
    <property type="project" value="TreeGrafter"/>
</dbReference>
<dbReference type="PANTHER" id="PTHR30055">
    <property type="entry name" value="HTH-TYPE TRANSCRIPTIONAL REGULATOR RUTR"/>
    <property type="match status" value="1"/>
</dbReference>
<dbReference type="AlphaFoldDB" id="A0A4Q7J6D4"/>
<dbReference type="EMBL" id="SFCC01000009">
    <property type="protein sequence ID" value="RZQ62448.1"/>
    <property type="molecule type" value="Genomic_DNA"/>
</dbReference>
<dbReference type="Pfam" id="PF00440">
    <property type="entry name" value="TetR_N"/>
    <property type="match status" value="1"/>
</dbReference>
<keyword evidence="5" id="KW-1185">Reference proteome</keyword>
<dbReference type="Gene3D" id="1.10.10.60">
    <property type="entry name" value="Homeodomain-like"/>
    <property type="match status" value="1"/>
</dbReference>
<dbReference type="InterPro" id="IPR050109">
    <property type="entry name" value="HTH-type_TetR-like_transc_reg"/>
</dbReference>
<proteinExistence type="predicted"/>
<dbReference type="Pfam" id="PF14246">
    <property type="entry name" value="TetR_C_7"/>
    <property type="match status" value="1"/>
</dbReference>
<dbReference type="GO" id="GO:0000976">
    <property type="term" value="F:transcription cis-regulatory region binding"/>
    <property type="evidence" value="ECO:0007669"/>
    <property type="project" value="TreeGrafter"/>
</dbReference>
<reference evidence="4 5" key="1">
    <citation type="submission" date="2019-02" db="EMBL/GenBank/DDBJ databases">
        <title>Draft genome sequence of Amycolatopsis sp. 8-3EHSu isolated from roots of Suaeda maritima.</title>
        <authorList>
            <person name="Duangmal K."/>
            <person name="Chantavorakit T."/>
        </authorList>
    </citation>
    <scope>NUCLEOTIDE SEQUENCE [LARGE SCALE GENOMIC DNA]</scope>
    <source>
        <strain evidence="4 5">8-3EHSu</strain>
    </source>
</reference>
<name>A0A4Q7J6D4_9PSEU</name>
<dbReference type="Proteomes" id="UP000292003">
    <property type="component" value="Unassembled WGS sequence"/>
</dbReference>
<evidence type="ECO:0000259" key="3">
    <source>
        <dbReference type="PROSITE" id="PS50977"/>
    </source>
</evidence>
<dbReference type="Gene3D" id="1.10.357.10">
    <property type="entry name" value="Tetracycline Repressor, domain 2"/>
    <property type="match status" value="1"/>
</dbReference>
<evidence type="ECO:0000256" key="2">
    <source>
        <dbReference type="PROSITE-ProRule" id="PRU00335"/>
    </source>
</evidence>
<evidence type="ECO:0000256" key="1">
    <source>
        <dbReference type="ARBA" id="ARBA00023125"/>
    </source>
</evidence>
<dbReference type="OrthoDB" id="3627020at2"/>
<keyword evidence="1 2" id="KW-0238">DNA-binding</keyword>
<sequence>MARTTPGVTRQRVLDEALRLFAERGYAATSVADIQVACGLAPGSGALYKHFPSKRALLEHAVRRNLDTVAGRSDDAVAELPAEPAEALRLMAEVVWATMDGERNLIRIMIREFDVFPELFEPMWDTVVAAVYRRCADWVTALAGRGITRVEDPEATAAVLVASLTYFPILDVLIGRTPGDVGKRRFLDAWLAHAARTLGLEA</sequence>
<dbReference type="SUPFAM" id="SSF48498">
    <property type="entry name" value="Tetracyclin repressor-like, C-terminal domain"/>
    <property type="match status" value="1"/>
</dbReference>
<gene>
    <name evidence="4" type="ORF">EWH70_19515</name>
</gene>
<protein>
    <submittedName>
        <fullName evidence="4">TetR/AcrR family transcriptional regulator</fullName>
    </submittedName>
</protein>
<dbReference type="InterPro" id="IPR001647">
    <property type="entry name" value="HTH_TetR"/>
</dbReference>